<protein>
    <submittedName>
        <fullName evidence="1">Uncharacterized protein</fullName>
    </submittedName>
</protein>
<proteinExistence type="predicted"/>
<gene>
    <name evidence="1" type="ORF">SY83_17540</name>
</gene>
<dbReference type="KEGG" id="pswu:SY83_17540"/>
<dbReference type="OrthoDB" id="2930633at2"/>
<dbReference type="EMBL" id="CP011388">
    <property type="protein sequence ID" value="ANE47788.1"/>
    <property type="molecule type" value="Genomic_DNA"/>
</dbReference>
<sequence length="101" mass="11582">MMKYDSDYYSEIQFINMKAEVEFREDGQWIDIFIGFEVAPNTPLSDEMKELSALLICNAAGHIVQWVVLDAGCDSEYQFTPDEKAQLTAFAEGLDLQRQFT</sequence>
<reference evidence="1 2" key="1">
    <citation type="submission" date="2015-01" db="EMBL/GenBank/DDBJ databases">
        <title>Paenibacillus swuensis/DY6/whole genome sequencing.</title>
        <authorList>
            <person name="Kim M.K."/>
            <person name="Srinivasan S."/>
            <person name="Lee J.-J."/>
        </authorList>
    </citation>
    <scope>NUCLEOTIDE SEQUENCE [LARGE SCALE GENOMIC DNA]</scope>
    <source>
        <strain evidence="1 2">DY6</strain>
    </source>
</reference>
<accession>A0A172TL72</accession>
<keyword evidence="2" id="KW-1185">Reference proteome</keyword>
<evidence type="ECO:0000313" key="2">
    <source>
        <dbReference type="Proteomes" id="UP000076927"/>
    </source>
</evidence>
<dbReference type="PATRIC" id="fig|1178515.4.peg.3531"/>
<dbReference type="STRING" id="1178515.SY83_17540"/>
<dbReference type="AlphaFoldDB" id="A0A172TL72"/>
<organism evidence="1 2">
    <name type="scientific">Paenibacillus swuensis</name>
    <dbReference type="NCBI Taxonomy" id="1178515"/>
    <lineage>
        <taxon>Bacteria</taxon>
        <taxon>Bacillati</taxon>
        <taxon>Bacillota</taxon>
        <taxon>Bacilli</taxon>
        <taxon>Bacillales</taxon>
        <taxon>Paenibacillaceae</taxon>
        <taxon>Paenibacillus</taxon>
    </lineage>
</organism>
<name>A0A172TL72_9BACL</name>
<dbReference type="Proteomes" id="UP000076927">
    <property type="component" value="Chromosome"/>
</dbReference>
<dbReference type="RefSeq" id="WP_068608852.1">
    <property type="nucleotide sequence ID" value="NZ_CP011388.1"/>
</dbReference>
<evidence type="ECO:0000313" key="1">
    <source>
        <dbReference type="EMBL" id="ANE47788.1"/>
    </source>
</evidence>